<keyword evidence="3 8" id="KW-0540">Nuclease</keyword>
<evidence type="ECO:0000256" key="2">
    <source>
        <dbReference type="ARBA" id="ARBA00022649"/>
    </source>
</evidence>
<dbReference type="Pfam" id="PF01850">
    <property type="entry name" value="PIN"/>
    <property type="match status" value="1"/>
</dbReference>
<dbReference type="InterPro" id="IPR050556">
    <property type="entry name" value="Type_II_TA_system_RNase"/>
</dbReference>
<evidence type="ECO:0000259" key="9">
    <source>
        <dbReference type="Pfam" id="PF01850"/>
    </source>
</evidence>
<keyword evidence="2 8" id="KW-1277">Toxin-antitoxin system</keyword>
<evidence type="ECO:0000256" key="1">
    <source>
        <dbReference type="ARBA" id="ARBA00001946"/>
    </source>
</evidence>
<dbReference type="CDD" id="cd18741">
    <property type="entry name" value="PIN_VapC4-5_FitB-like"/>
    <property type="match status" value="1"/>
</dbReference>
<proteinExistence type="inferred from homology"/>
<comment type="cofactor">
    <cofactor evidence="1 8">
        <name>Mg(2+)</name>
        <dbReference type="ChEBI" id="CHEBI:18420"/>
    </cofactor>
</comment>
<evidence type="ECO:0000256" key="6">
    <source>
        <dbReference type="ARBA" id="ARBA00022842"/>
    </source>
</evidence>
<evidence type="ECO:0000256" key="3">
    <source>
        <dbReference type="ARBA" id="ARBA00022722"/>
    </source>
</evidence>
<feature type="domain" description="PIN" evidence="9">
    <location>
        <begin position="1"/>
        <end position="113"/>
    </location>
</feature>
<keyword evidence="4 8" id="KW-0479">Metal-binding</keyword>
<comment type="similarity">
    <text evidence="7 8">Belongs to the PINc/VapC protein family.</text>
</comment>
<keyword evidence="11" id="KW-1185">Reference proteome</keyword>
<dbReference type="SUPFAM" id="SSF88723">
    <property type="entry name" value="PIN domain-like"/>
    <property type="match status" value="1"/>
</dbReference>
<comment type="caution">
    <text evidence="10">The sequence shown here is derived from an EMBL/GenBank/DDBJ whole genome shotgun (WGS) entry which is preliminary data.</text>
</comment>
<keyword evidence="5 8" id="KW-0378">Hydrolase</keyword>
<dbReference type="InterPro" id="IPR002716">
    <property type="entry name" value="PIN_dom"/>
</dbReference>
<comment type="function">
    <text evidence="8">Toxic component of a toxin-antitoxin (TA) system. An RNase.</text>
</comment>
<dbReference type="EMBL" id="JAPFPW010000016">
    <property type="protein sequence ID" value="MCW7754835.1"/>
    <property type="molecule type" value="Genomic_DNA"/>
</dbReference>
<evidence type="ECO:0000313" key="10">
    <source>
        <dbReference type="EMBL" id="MCW7754835.1"/>
    </source>
</evidence>
<feature type="binding site" evidence="8">
    <location>
        <position position="4"/>
    </location>
    <ligand>
        <name>Mg(2+)</name>
        <dbReference type="ChEBI" id="CHEBI:18420"/>
    </ligand>
</feature>
<reference evidence="10 11" key="1">
    <citation type="submission" date="2022-11" db="EMBL/GenBank/DDBJ databases">
        <title>Desulfobotulus tamanensis H1 sp. nov. - anaerobic, alkaliphilic, sulphate reducing bacterium isolated from terrestrial mud volcano.</title>
        <authorList>
            <person name="Frolova A."/>
            <person name="Merkel A.Y."/>
            <person name="Slobodkin A.I."/>
        </authorList>
    </citation>
    <scope>NUCLEOTIDE SEQUENCE [LARGE SCALE GENOMIC DNA]</scope>
    <source>
        <strain evidence="10 11">H1</strain>
    </source>
</reference>
<organism evidence="10 11">
    <name type="scientific">Desulfobotulus pelophilus</name>
    <dbReference type="NCBI Taxonomy" id="2823377"/>
    <lineage>
        <taxon>Bacteria</taxon>
        <taxon>Pseudomonadati</taxon>
        <taxon>Thermodesulfobacteriota</taxon>
        <taxon>Desulfobacteria</taxon>
        <taxon>Desulfobacterales</taxon>
        <taxon>Desulfobacteraceae</taxon>
        <taxon>Desulfobotulus</taxon>
    </lineage>
</organism>
<sequence>MLVDTDVLIWYMKGNEKAYRIIEEAGIFFVSVVTYMELVQGMRNKGELNALRKALHNWKSKIIYISEEISIQAMFFVEQHYLSHSIPLADALIGATAISQGLPVLTANDKHYKILKNLEVIKFRP</sequence>
<dbReference type="Proteomes" id="UP001209681">
    <property type="component" value="Unassembled WGS sequence"/>
</dbReference>
<evidence type="ECO:0000313" key="11">
    <source>
        <dbReference type="Proteomes" id="UP001209681"/>
    </source>
</evidence>
<dbReference type="HAMAP" id="MF_00265">
    <property type="entry name" value="VapC_Nob1"/>
    <property type="match status" value="1"/>
</dbReference>
<dbReference type="InterPro" id="IPR022907">
    <property type="entry name" value="VapC_family"/>
</dbReference>
<evidence type="ECO:0000256" key="4">
    <source>
        <dbReference type="ARBA" id="ARBA00022723"/>
    </source>
</evidence>
<dbReference type="InterPro" id="IPR029060">
    <property type="entry name" value="PIN-like_dom_sf"/>
</dbReference>
<evidence type="ECO:0000256" key="7">
    <source>
        <dbReference type="ARBA" id="ARBA00038093"/>
    </source>
</evidence>
<accession>A0ABT3NBI4</accession>
<dbReference type="EC" id="3.1.-.-" evidence="8"/>
<evidence type="ECO:0000256" key="5">
    <source>
        <dbReference type="ARBA" id="ARBA00022801"/>
    </source>
</evidence>
<protein>
    <recommendedName>
        <fullName evidence="8">Ribonuclease VapC</fullName>
        <shortName evidence="8">RNase VapC</shortName>
        <ecNumber evidence="8">3.1.-.-</ecNumber>
    </recommendedName>
    <alternativeName>
        <fullName evidence="8">Toxin VapC</fullName>
    </alternativeName>
</protein>
<evidence type="ECO:0000256" key="8">
    <source>
        <dbReference type="HAMAP-Rule" id="MF_00265"/>
    </source>
</evidence>
<dbReference type="RefSeq" id="WP_265425749.1">
    <property type="nucleotide sequence ID" value="NZ_JAPFPW010000016.1"/>
</dbReference>
<name>A0ABT3NBI4_9BACT</name>
<dbReference type="Gene3D" id="3.40.50.1010">
    <property type="entry name" value="5'-nuclease"/>
    <property type="match status" value="1"/>
</dbReference>
<dbReference type="PANTHER" id="PTHR33653:SF1">
    <property type="entry name" value="RIBONUCLEASE VAPC2"/>
    <property type="match status" value="1"/>
</dbReference>
<gene>
    <name evidence="8" type="primary">vapC</name>
    <name evidence="10" type="ORF">OOT00_12660</name>
</gene>
<keyword evidence="6 8" id="KW-0460">Magnesium</keyword>
<keyword evidence="8" id="KW-0800">Toxin</keyword>
<dbReference type="PANTHER" id="PTHR33653">
    <property type="entry name" value="RIBONUCLEASE VAPC2"/>
    <property type="match status" value="1"/>
</dbReference>
<feature type="binding site" evidence="8">
    <location>
        <position position="90"/>
    </location>
    <ligand>
        <name>Mg(2+)</name>
        <dbReference type="ChEBI" id="CHEBI:18420"/>
    </ligand>
</feature>